<dbReference type="PROSITE" id="PS50297">
    <property type="entry name" value="ANK_REP_REGION"/>
    <property type="match status" value="2"/>
</dbReference>
<dbReference type="PANTHER" id="PTHR24121:SF21">
    <property type="entry name" value="ANKYRIN REPEAT FAMILY PROTEIN"/>
    <property type="match status" value="1"/>
</dbReference>
<dbReference type="SMART" id="SM00248">
    <property type="entry name" value="ANK"/>
    <property type="match status" value="6"/>
</dbReference>
<name>A0AB33V8G6_RALSU</name>
<feature type="repeat" description="ANK" evidence="1">
    <location>
        <begin position="176"/>
        <end position="199"/>
    </location>
</feature>
<dbReference type="InterPro" id="IPR002110">
    <property type="entry name" value="Ankyrin_rpt"/>
</dbReference>
<dbReference type="Proteomes" id="UP000005933">
    <property type="component" value="Unassembled WGS sequence"/>
</dbReference>
<dbReference type="SUPFAM" id="SSF48403">
    <property type="entry name" value="Ankyrin repeat"/>
    <property type="match status" value="1"/>
</dbReference>
<dbReference type="PROSITE" id="PS50088">
    <property type="entry name" value="ANK_REPEAT"/>
    <property type="match status" value="2"/>
</dbReference>
<dbReference type="InterPro" id="IPR036770">
    <property type="entry name" value="Ankyrin_rpt-contain_sf"/>
</dbReference>
<dbReference type="PANTHER" id="PTHR24121">
    <property type="entry name" value="NO MECHANORECEPTOR POTENTIAL C, ISOFORM D-RELATED"/>
    <property type="match status" value="1"/>
</dbReference>
<protein>
    <submittedName>
        <fullName evidence="3">Ankyrin repeat protein</fullName>
    </submittedName>
</protein>
<dbReference type="Pfam" id="PF12796">
    <property type="entry name" value="Ank_2"/>
    <property type="match status" value="2"/>
</dbReference>
<feature type="compositionally biased region" description="Low complexity" evidence="2">
    <location>
        <begin position="70"/>
        <end position="84"/>
    </location>
</feature>
<feature type="compositionally biased region" description="Basic and acidic residues" evidence="2">
    <location>
        <begin position="751"/>
        <end position="765"/>
    </location>
</feature>
<proteinExistence type="predicted"/>
<feature type="region of interest" description="Disordered" evidence="2">
    <location>
        <begin position="411"/>
        <end position="455"/>
    </location>
</feature>
<accession>A0AB33V8G6</accession>
<dbReference type="Gene3D" id="1.25.40.20">
    <property type="entry name" value="Ankyrin repeat-containing domain"/>
    <property type="match status" value="2"/>
</dbReference>
<comment type="caution">
    <text evidence="3">The sequence shown here is derived from an EMBL/GenBank/DDBJ whole genome shotgun (WGS) entry which is preliminary data.</text>
</comment>
<gene>
    <name evidence="3" type="ORF">RRSL_01439</name>
</gene>
<feature type="region of interest" description="Disordered" evidence="2">
    <location>
        <begin position="55"/>
        <end position="89"/>
    </location>
</feature>
<sequence length="990" mass="107589">MGPWGAICALGKGRRSRRSAVCIERPPLPAAGSESADPDLTRTAMDNIRRHPLSPLRFFTPSRSPEAERTPGATPTPGNTPRRASGPLAGLSKGVSALFKADPEKAALKQAFSMAETGKAEPLAILLQSHPQLAVAVNANGTNLLASAAKRGHLEVVDLMLARPEASLLINQTNKRGETPLQRAVEAGRVTVVEALLRHADIAPNVVDKHGQTPLHVAAGKRHADIARALVEHPSTDVNRQDRDRNTALHVAVRKRGADVAGVLLGHPHVDPNLSNAKHHTPLTMAIAKLHVDCVHTLVGHASVEVDRPGREDSLPPIWQAVGQFVKHLESGSFARHGVRTGKELDCLLELARSPQIDLNALGPGGHTPLTRLVSAKPHRYVQAGRDTAVMEVQHGQRVLHAVHALLDGSTKGRDDFVRSNSEGRDDIPQGGSEVRNDIPQGSSEVRNGFHPNARNIDGEAPIQIALRHGNDKLASRLLQDPRTDPGAAVTRLMREPDRLSRLLNPGEPVPKTNGAGQAFLVKHLDRAIRFRNPDGTANPWISLALCEYAARFQITDEAERYASIKDKSCLPNAASYAAQGLEFSIAFRQAPMIQVAAKELLHHAPLDQAHFNLGGVDVSRSEVEAWFVGRVPEAIMNARIERHVRDGRANVHADGLLERGQQLLEEMKRRTPEDQRRSADQSARDLRAVIGQRRTLCKQALKAEPSQEALETLAMLEAFETVEAMEAMAAQQIEEVEEEQEADEAEEAKEDAAAEARAQTDAEQQKARLKGRIADLRNAAKGIKHLLKMGPTKEDPDYAFRANVALADTWSYVQSREDPALKVNLTAALLLRLADIGKDVPCNTGCIQRVAFTSEGIDASLHPPEPTRDAMYGEIVSIAKAVNERYQALYGAVEAVDPAAPGTPSAPPVTAHDREVIAKYVEGKEISDDVVNDVKRDMVRAAVLADLVERRGWTREKVVDVLAPVLDNVEYLDALTVVPSKSPHVHEGP</sequence>
<dbReference type="EMBL" id="AAKL01000061">
    <property type="protein sequence ID" value="EAP71212.1"/>
    <property type="molecule type" value="Genomic_DNA"/>
</dbReference>
<dbReference type="AlphaFoldDB" id="A0AB33V8G6"/>
<evidence type="ECO:0000256" key="2">
    <source>
        <dbReference type="SAM" id="MobiDB-lite"/>
    </source>
</evidence>
<organism evidence="3 4">
    <name type="scientific">Ralstonia solanacearum (strain UW551)</name>
    <dbReference type="NCBI Taxonomy" id="342110"/>
    <lineage>
        <taxon>Bacteria</taxon>
        <taxon>Pseudomonadati</taxon>
        <taxon>Pseudomonadota</taxon>
        <taxon>Betaproteobacteria</taxon>
        <taxon>Burkholderiales</taxon>
        <taxon>Burkholderiaceae</taxon>
        <taxon>Ralstonia</taxon>
        <taxon>Ralstonia solanacearum species complex</taxon>
    </lineage>
</organism>
<evidence type="ECO:0000256" key="1">
    <source>
        <dbReference type="PROSITE-ProRule" id="PRU00023"/>
    </source>
</evidence>
<feature type="compositionally biased region" description="Acidic residues" evidence="2">
    <location>
        <begin position="735"/>
        <end position="750"/>
    </location>
</feature>
<feature type="compositionally biased region" description="Basic and acidic residues" evidence="2">
    <location>
        <begin position="411"/>
        <end position="428"/>
    </location>
</feature>
<evidence type="ECO:0000313" key="4">
    <source>
        <dbReference type="Proteomes" id="UP000005933"/>
    </source>
</evidence>
<evidence type="ECO:0000313" key="3">
    <source>
        <dbReference type="EMBL" id="EAP71212.1"/>
    </source>
</evidence>
<feature type="region of interest" description="Disordered" evidence="2">
    <location>
        <begin position="733"/>
        <end position="765"/>
    </location>
</feature>
<feature type="repeat" description="ANK" evidence="1">
    <location>
        <begin position="210"/>
        <end position="233"/>
    </location>
</feature>
<keyword evidence="1" id="KW-0040">ANK repeat</keyword>
<reference evidence="3 4" key="1">
    <citation type="journal article" date="2006" name="Mol. Plant Microbe Interact.">
        <title>Identification of open reading frames unique to a select agent: Ralstonia solanacearum race 3 biovar 2.</title>
        <authorList>
            <person name="Gabriel D.W."/>
            <person name="Allen C."/>
            <person name="Schell M."/>
            <person name="Denny T.P."/>
            <person name="Greenberg J.T."/>
            <person name="Duan Y.P."/>
            <person name="Flores-Cruz Z."/>
            <person name="Huang Q."/>
            <person name="Clifford J.M."/>
            <person name="Presting G."/>
            <person name="Gonzalez E.T."/>
            <person name="Reddy J."/>
            <person name="Elphinstone J."/>
            <person name="Swanson J."/>
            <person name="Yao J."/>
            <person name="Mulholland V."/>
            <person name="Liu L."/>
            <person name="Farmerie W."/>
            <person name="Patnaikuni M."/>
            <person name="Balogh B."/>
            <person name="Norman D."/>
            <person name="Alvarez A."/>
            <person name="Castillo J.A."/>
            <person name="Jones J."/>
            <person name="Saddler G."/>
            <person name="Walunas T."/>
            <person name="Zhukov A."/>
            <person name="Mikhailova N."/>
        </authorList>
    </citation>
    <scope>NUCLEOTIDE SEQUENCE [LARGE SCALE GENOMIC DNA]</scope>
    <source>
        <strain evidence="3 4">UW551</strain>
    </source>
</reference>